<evidence type="ECO:0008006" key="5">
    <source>
        <dbReference type="Google" id="ProtNLM"/>
    </source>
</evidence>
<evidence type="ECO:0000313" key="3">
    <source>
        <dbReference type="EnsemblMetazoa" id="ISCW008911-PA"/>
    </source>
</evidence>
<dbReference type="AlphaFoldDB" id="B7Q1L1"/>
<dbReference type="PaxDb" id="6945-B7Q1L1"/>
<dbReference type="Proteomes" id="UP000001555">
    <property type="component" value="Unassembled WGS sequence"/>
</dbReference>
<dbReference type="HOGENOM" id="CLU_2742896_0_0_1"/>
<dbReference type="VEuPathDB" id="VectorBase:ISCP_014341"/>
<proteinExistence type="predicted"/>
<sequence>MMRQLLVVILLGSSLTILVDGNVDTILETVRNLIRQMVPNPEMQQQFLAKVDEAKECLDMAKGINPDVVKKVNTFSDLV</sequence>
<reference evidence="2 4" key="1">
    <citation type="submission" date="2008-03" db="EMBL/GenBank/DDBJ databases">
        <title>Annotation of Ixodes scapularis.</title>
        <authorList>
            <consortium name="Ixodes scapularis Genome Project Consortium"/>
            <person name="Caler E."/>
            <person name="Hannick L.I."/>
            <person name="Bidwell S."/>
            <person name="Joardar V."/>
            <person name="Thiagarajan M."/>
            <person name="Amedeo P."/>
            <person name="Galinsky K.J."/>
            <person name="Schobel S."/>
            <person name="Inman J."/>
            <person name="Hostetler J."/>
            <person name="Miller J."/>
            <person name="Hammond M."/>
            <person name="Megy K."/>
            <person name="Lawson D."/>
            <person name="Kodira C."/>
            <person name="Sutton G."/>
            <person name="Meyer J."/>
            <person name="Hill C.A."/>
            <person name="Birren B."/>
            <person name="Nene V."/>
            <person name="Collins F."/>
            <person name="Alarcon-Chaidez F."/>
            <person name="Wikel S."/>
            <person name="Strausberg R."/>
        </authorList>
    </citation>
    <scope>NUCLEOTIDE SEQUENCE [LARGE SCALE GENOMIC DNA]</scope>
    <source>
        <strain evidence="4">Wikel</strain>
        <strain evidence="2">Wikel colony</strain>
    </source>
</reference>
<name>B7Q1L1_IXOSC</name>
<protein>
    <recommendedName>
        <fullName evidence="5">Secreted protein</fullName>
    </recommendedName>
</protein>
<dbReference type="VEuPathDB" id="VectorBase:ISCW008911"/>
<evidence type="ECO:0000256" key="1">
    <source>
        <dbReference type="SAM" id="SignalP"/>
    </source>
</evidence>
<keyword evidence="1" id="KW-0732">Signal</keyword>
<dbReference type="OrthoDB" id="6487636at2759"/>
<evidence type="ECO:0000313" key="4">
    <source>
        <dbReference type="Proteomes" id="UP000001555"/>
    </source>
</evidence>
<feature type="signal peptide" evidence="1">
    <location>
        <begin position="1"/>
        <end position="21"/>
    </location>
</feature>
<dbReference type="InParanoid" id="B7Q1L1"/>
<dbReference type="EMBL" id="ABJB010066943">
    <property type="status" value="NOT_ANNOTATED_CDS"/>
    <property type="molecule type" value="Genomic_DNA"/>
</dbReference>
<organism>
    <name type="scientific">Ixodes scapularis</name>
    <name type="common">Black-legged tick</name>
    <name type="synonym">Deer tick</name>
    <dbReference type="NCBI Taxonomy" id="6945"/>
    <lineage>
        <taxon>Eukaryota</taxon>
        <taxon>Metazoa</taxon>
        <taxon>Ecdysozoa</taxon>
        <taxon>Arthropoda</taxon>
        <taxon>Chelicerata</taxon>
        <taxon>Arachnida</taxon>
        <taxon>Acari</taxon>
        <taxon>Parasitiformes</taxon>
        <taxon>Ixodida</taxon>
        <taxon>Ixodoidea</taxon>
        <taxon>Ixodidae</taxon>
        <taxon>Ixodinae</taxon>
        <taxon>Ixodes</taxon>
    </lineage>
</organism>
<keyword evidence="4" id="KW-1185">Reference proteome</keyword>
<dbReference type="VEuPathDB" id="VectorBase:ISCI008911"/>
<dbReference type="EMBL" id="DS838275">
    <property type="protein sequence ID" value="EEC12733.1"/>
    <property type="molecule type" value="Genomic_DNA"/>
</dbReference>
<reference evidence="3" key="2">
    <citation type="submission" date="2020-05" db="UniProtKB">
        <authorList>
            <consortium name="EnsemblMetazoa"/>
        </authorList>
    </citation>
    <scope>IDENTIFICATION</scope>
    <source>
        <strain evidence="3">wikel</strain>
    </source>
</reference>
<accession>B7Q1L1</accession>
<feature type="chain" id="PRO_5014568201" description="Secreted protein" evidence="1">
    <location>
        <begin position="22"/>
        <end position="79"/>
    </location>
</feature>
<gene>
    <name evidence="2" type="ORF">IscW_ISCW008911</name>
</gene>
<evidence type="ECO:0000313" key="2">
    <source>
        <dbReference type="EMBL" id="EEC12733.1"/>
    </source>
</evidence>
<dbReference type="EnsemblMetazoa" id="ISCW008911-RA">
    <property type="protein sequence ID" value="ISCW008911-PA"/>
    <property type="gene ID" value="ISCW008911"/>
</dbReference>